<dbReference type="EMBL" id="FRAC01000018">
    <property type="protein sequence ID" value="SHK84701.1"/>
    <property type="molecule type" value="Genomic_DNA"/>
</dbReference>
<evidence type="ECO:0000256" key="1">
    <source>
        <dbReference type="SAM" id="SignalP"/>
    </source>
</evidence>
<dbReference type="OrthoDB" id="9809583at2"/>
<feature type="signal peptide" evidence="1">
    <location>
        <begin position="1"/>
        <end position="31"/>
    </location>
</feature>
<dbReference type="PROSITE" id="PS51257">
    <property type="entry name" value="PROKAR_LIPOPROTEIN"/>
    <property type="match status" value="1"/>
</dbReference>
<name>A0A1M6VTF9_9FIRM</name>
<keyword evidence="1" id="KW-0732">Signal</keyword>
<protein>
    <submittedName>
        <fullName evidence="2">Uncharacterized protein</fullName>
    </submittedName>
</protein>
<evidence type="ECO:0000313" key="3">
    <source>
        <dbReference type="Proteomes" id="UP000184386"/>
    </source>
</evidence>
<reference evidence="2 3" key="1">
    <citation type="submission" date="2016-11" db="EMBL/GenBank/DDBJ databases">
        <authorList>
            <person name="Jaros S."/>
            <person name="Januszkiewicz K."/>
            <person name="Wedrychowicz H."/>
        </authorList>
    </citation>
    <scope>NUCLEOTIDE SEQUENCE [LARGE SCALE GENOMIC DNA]</scope>
    <source>
        <strain evidence="2 3">DSM 15929</strain>
    </source>
</reference>
<organism evidence="2 3">
    <name type="scientific">Anaerocolumna jejuensis DSM 15929</name>
    <dbReference type="NCBI Taxonomy" id="1121322"/>
    <lineage>
        <taxon>Bacteria</taxon>
        <taxon>Bacillati</taxon>
        <taxon>Bacillota</taxon>
        <taxon>Clostridia</taxon>
        <taxon>Lachnospirales</taxon>
        <taxon>Lachnospiraceae</taxon>
        <taxon>Anaerocolumna</taxon>
    </lineage>
</organism>
<proteinExistence type="predicted"/>
<accession>A0A1M6VTF9</accession>
<feature type="chain" id="PRO_5012748488" evidence="1">
    <location>
        <begin position="32"/>
        <end position="118"/>
    </location>
</feature>
<evidence type="ECO:0000313" key="2">
    <source>
        <dbReference type="EMBL" id="SHK84701.1"/>
    </source>
</evidence>
<sequence length="118" mass="13136">MLKNNYLKILSFSLILILMLSCPGVSAFASAQDTPDAYKAVTVDVKVPFSCYAGQETMVVNLIISSRPTYSYDDGQYKGTLKINSYNWTTNSEPGHQVPGPCYLTLDIQYFGIATRYQ</sequence>
<dbReference type="AlphaFoldDB" id="A0A1M6VTF9"/>
<keyword evidence="3" id="KW-1185">Reference proteome</keyword>
<dbReference type="Proteomes" id="UP000184386">
    <property type="component" value="Unassembled WGS sequence"/>
</dbReference>
<gene>
    <name evidence="2" type="ORF">SAMN02745136_03501</name>
</gene>
<dbReference type="RefSeq" id="WP_073278138.1">
    <property type="nucleotide sequence ID" value="NZ_FRAC01000018.1"/>
</dbReference>